<feature type="region of interest" description="Disordered" evidence="8">
    <location>
        <begin position="396"/>
        <end position="440"/>
    </location>
</feature>
<dbReference type="InterPro" id="IPR037202">
    <property type="entry name" value="ESCRT_assembly_dom"/>
</dbReference>
<evidence type="ECO:0000256" key="7">
    <source>
        <dbReference type="PROSITE-ProRule" id="PRU00646"/>
    </source>
</evidence>
<feature type="domain" description="VPS37 C-terminal" evidence="9">
    <location>
        <begin position="548"/>
        <end position="634"/>
    </location>
</feature>
<feature type="compositionally biased region" description="Polar residues" evidence="8">
    <location>
        <begin position="401"/>
        <end position="440"/>
    </location>
</feature>
<evidence type="ECO:0000256" key="2">
    <source>
        <dbReference type="ARBA" id="ARBA00007617"/>
    </source>
</evidence>
<evidence type="ECO:0000256" key="6">
    <source>
        <dbReference type="ARBA" id="ARBA00025010"/>
    </source>
</evidence>
<dbReference type="PANTHER" id="PTHR13678">
    <property type="entry name" value="VACUOLAR PROTEIN SORTING-ASSOCIATED PROTEIN 37"/>
    <property type="match status" value="1"/>
</dbReference>
<evidence type="ECO:0000256" key="1">
    <source>
        <dbReference type="ARBA" id="ARBA00004633"/>
    </source>
</evidence>
<name>A0ABM1ECC0_PRICU</name>
<evidence type="ECO:0000256" key="3">
    <source>
        <dbReference type="ARBA" id="ARBA00022448"/>
    </source>
</evidence>
<dbReference type="SUPFAM" id="SSF140111">
    <property type="entry name" value="Endosomal sorting complex assembly domain"/>
    <property type="match status" value="1"/>
</dbReference>
<gene>
    <name evidence="11" type="primary">LOC106810886</name>
</gene>
<comment type="similarity">
    <text evidence="2">Belongs to the VPS37 family.</text>
</comment>
<evidence type="ECO:0000313" key="10">
    <source>
        <dbReference type="Proteomes" id="UP000695022"/>
    </source>
</evidence>
<feature type="region of interest" description="Disordered" evidence="8">
    <location>
        <begin position="124"/>
        <end position="169"/>
    </location>
</feature>
<organism evidence="10 11">
    <name type="scientific">Priapulus caudatus</name>
    <name type="common">Priapulid worm</name>
    <dbReference type="NCBI Taxonomy" id="37621"/>
    <lineage>
        <taxon>Eukaryota</taxon>
        <taxon>Metazoa</taxon>
        <taxon>Ecdysozoa</taxon>
        <taxon>Scalidophora</taxon>
        <taxon>Priapulida</taxon>
        <taxon>Priapulimorpha</taxon>
        <taxon>Priapulimorphida</taxon>
        <taxon>Priapulidae</taxon>
        <taxon>Priapulus</taxon>
    </lineage>
</organism>
<sequence length="634" mass="72129">MDWFFGSSRATKVPPATPLQIQRTKQIESLKASSPNVTELHHDVEYQVLFRTADLTLTLQVTLPPQFPQERPLVRVIPAVVHDWCNKHSIVVGCEGLNDFKVHSDLGKVVRDLLEEFQRHPPLLKDQQHWSKTNQTDNGKSPNGFSPYYTPSTQMSTTRPLIHSSTDSSCYQSLPSNSYYQSSPSSSDVPNYMPQVSLTFQELASLSLPELQGLLDDDDKLLEHLLSTPVLQQLSEHREKLSSQNEQIAKQNLEKKPIIEDHKKKLLDKVSATRGTDTIQVVPVKRARRPIIRSFCVQLLCTASCVQLLCTASVYSFMCTASVYSFMCTASVTLPPQFPQERPLVRVIPAVVHDWCNKHSIVVGCEGLNDFKVHSDLGKVVRDLLEEFQRHPPLLKDQQHWSKTNQTDNGKSPNGFSPYYTPSTQMSTTRPLIHSSTDSSCYQSLPSNSYYQSSPSSSDVPNYMPQVSLTFQELASLSLPELQGLLDDDDKLLEHLLSTPVLQQLSEHREKLSSQNEQIAKQNLEKKPIIEDHKKKLLDKIDTLTDLRWQFDADSQSQHERSRQYDPTTVQLRLRIATQEAEEESEGIAEEFLAGSLPIDKFLQSFMSKKKLCYMRKAKDEKIQQCDIVRPRYH</sequence>
<comment type="subcellular location">
    <subcellularLocation>
        <location evidence="1">Late endosome membrane</location>
        <topology evidence="1">Peripheral membrane protein</topology>
    </subcellularLocation>
</comment>
<accession>A0ABM1ECC0</accession>
<dbReference type="PANTHER" id="PTHR13678:SF2">
    <property type="entry name" value="VACUOLAR PROTEIN SORTING-ASSOCIATED PROTEIN 37A"/>
    <property type="match status" value="1"/>
</dbReference>
<keyword evidence="3 7" id="KW-0813">Transport</keyword>
<evidence type="ECO:0000313" key="11">
    <source>
        <dbReference type="RefSeq" id="XP_014669841.1"/>
    </source>
</evidence>
<reference evidence="11" key="1">
    <citation type="submission" date="2025-08" db="UniProtKB">
        <authorList>
            <consortium name="RefSeq"/>
        </authorList>
    </citation>
    <scope>IDENTIFICATION</scope>
</reference>
<evidence type="ECO:0000256" key="8">
    <source>
        <dbReference type="SAM" id="MobiDB-lite"/>
    </source>
</evidence>
<dbReference type="Pfam" id="PF07200">
    <property type="entry name" value="Mod_r"/>
    <property type="match status" value="2"/>
</dbReference>
<dbReference type="Proteomes" id="UP000695022">
    <property type="component" value="Unplaced"/>
</dbReference>
<proteinExistence type="inferred from homology"/>
<dbReference type="PROSITE" id="PS51314">
    <property type="entry name" value="VPS37_C"/>
    <property type="match status" value="1"/>
</dbReference>
<protein>
    <submittedName>
        <fullName evidence="11">Vacuolar protein sorting-associated protein 37A-like</fullName>
    </submittedName>
</protein>
<keyword evidence="4" id="KW-0967">Endosome</keyword>
<dbReference type="Gene3D" id="1.10.287.660">
    <property type="entry name" value="Helix hairpin bin"/>
    <property type="match status" value="1"/>
</dbReference>
<evidence type="ECO:0000256" key="4">
    <source>
        <dbReference type="ARBA" id="ARBA00022753"/>
    </source>
</evidence>
<dbReference type="CDD" id="cd11685">
    <property type="entry name" value="UEV_TSG101-like"/>
    <property type="match status" value="2"/>
</dbReference>
<keyword evidence="5 7" id="KW-0653">Protein transport</keyword>
<keyword evidence="10" id="KW-1185">Reference proteome</keyword>
<dbReference type="InterPro" id="IPR009851">
    <property type="entry name" value="Mod_r"/>
</dbReference>
<dbReference type="RefSeq" id="XP_014669841.1">
    <property type="nucleotide sequence ID" value="XM_014814355.1"/>
</dbReference>
<dbReference type="GeneID" id="106810886"/>
<comment type="function">
    <text evidence="6">Component of the ESCRT-I complex, a regulator of vesicular trafficking process. Required for the sorting of endocytic ubiquitinated cargos into multivesicular bodies. May be involved in cell growth and differentiation.</text>
</comment>
<feature type="compositionally biased region" description="Polar residues" evidence="8">
    <location>
        <begin position="130"/>
        <end position="169"/>
    </location>
</feature>
<evidence type="ECO:0000256" key="5">
    <source>
        <dbReference type="ARBA" id="ARBA00022927"/>
    </source>
</evidence>
<evidence type="ECO:0000259" key="9">
    <source>
        <dbReference type="PROSITE" id="PS51314"/>
    </source>
</evidence>
<dbReference type="InterPro" id="IPR029012">
    <property type="entry name" value="Helix_hairpin_bin_sf"/>
</dbReference>